<dbReference type="PANTHER" id="PTHR45947">
    <property type="entry name" value="SULFOQUINOVOSYL TRANSFERASE SQD2"/>
    <property type="match status" value="1"/>
</dbReference>
<dbReference type="AlphaFoldDB" id="A0A1G2CJE0"/>
<dbReference type="STRING" id="1798652.A3A43_02740"/>
<comment type="caution">
    <text evidence="2">The sequence shown here is derived from an EMBL/GenBank/DDBJ whole genome shotgun (WGS) entry which is preliminary data.</text>
</comment>
<protein>
    <submittedName>
        <fullName evidence="2">Glycosyl transferase family 1</fullName>
    </submittedName>
</protein>
<dbReference type="Gene3D" id="3.40.50.2000">
    <property type="entry name" value="Glycogen Phosphorylase B"/>
    <property type="match status" value="1"/>
</dbReference>
<organism evidence="2 3">
    <name type="scientific">Candidatus Liptonbacteria bacterium RIFCSPLOWO2_01_FULL_56_20</name>
    <dbReference type="NCBI Taxonomy" id="1798652"/>
    <lineage>
        <taxon>Bacteria</taxon>
        <taxon>Candidatus Liptoniibacteriota</taxon>
    </lineage>
</organism>
<evidence type="ECO:0000313" key="2">
    <source>
        <dbReference type="EMBL" id="OGZ00771.1"/>
    </source>
</evidence>
<accession>A0A1G2CJE0</accession>
<evidence type="ECO:0000313" key="3">
    <source>
        <dbReference type="Proteomes" id="UP000178495"/>
    </source>
</evidence>
<dbReference type="Proteomes" id="UP000178495">
    <property type="component" value="Unassembled WGS sequence"/>
</dbReference>
<evidence type="ECO:0000259" key="1">
    <source>
        <dbReference type="Pfam" id="PF00534"/>
    </source>
</evidence>
<dbReference type="InterPro" id="IPR001296">
    <property type="entry name" value="Glyco_trans_1"/>
</dbReference>
<dbReference type="GO" id="GO:0016757">
    <property type="term" value="F:glycosyltransferase activity"/>
    <property type="evidence" value="ECO:0007669"/>
    <property type="project" value="InterPro"/>
</dbReference>
<name>A0A1G2CJE0_9BACT</name>
<gene>
    <name evidence="2" type="ORF">A3A43_02740</name>
</gene>
<dbReference type="CDD" id="cd03801">
    <property type="entry name" value="GT4_PimA-like"/>
    <property type="match status" value="1"/>
</dbReference>
<dbReference type="EMBL" id="MHLC01000027">
    <property type="protein sequence ID" value="OGZ00771.1"/>
    <property type="molecule type" value="Genomic_DNA"/>
</dbReference>
<reference evidence="2 3" key="1">
    <citation type="journal article" date="2016" name="Nat. Commun.">
        <title>Thousands of microbial genomes shed light on interconnected biogeochemical processes in an aquifer system.</title>
        <authorList>
            <person name="Anantharaman K."/>
            <person name="Brown C.T."/>
            <person name="Hug L.A."/>
            <person name="Sharon I."/>
            <person name="Castelle C.J."/>
            <person name="Probst A.J."/>
            <person name="Thomas B.C."/>
            <person name="Singh A."/>
            <person name="Wilkins M.J."/>
            <person name="Karaoz U."/>
            <person name="Brodie E.L."/>
            <person name="Williams K.H."/>
            <person name="Hubbard S.S."/>
            <person name="Banfield J.F."/>
        </authorList>
    </citation>
    <scope>NUCLEOTIDE SEQUENCE [LARGE SCALE GENOMIC DNA]</scope>
</reference>
<keyword evidence="2" id="KW-0808">Transferase</keyword>
<proteinExistence type="predicted"/>
<dbReference type="Pfam" id="PF00534">
    <property type="entry name" value="Glycos_transf_1"/>
    <property type="match status" value="1"/>
</dbReference>
<dbReference type="InterPro" id="IPR050194">
    <property type="entry name" value="Glycosyltransferase_grp1"/>
</dbReference>
<dbReference type="PANTHER" id="PTHR45947:SF14">
    <property type="entry name" value="SLL1723 PROTEIN"/>
    <property type="match status" value="1"/>
</dbReference>
<feature type="domain" description="Glycosyl transferase family 1" evidence="1">
    <location>
        <begin position="153"/>
        <end position="293"/>
    </location>
</feature>
<sequence length="381" mass="43028">MKSVILYAYPPEPDGLSLQGDLLYRGMKENGEEIMPCHLSSEFQKEWIYKYFKPDVAFGVGFWSHTPDIVVHPKKFGVTPVPWLVADGWVANYQEALSSLPLVLVTSDWVRRTYERDGVDTKNFAVAHIGTEPDIFRPIPRSDKRVKLVRDMLGVKNGEVMILTAGGDVTSKGAQEIFKALKQVDKEFKNWKYVCKIWGGASADDHYDAEMALIEELGESKDKVVYVEGSLSREFMPLLLNAADIYAAPSRLEGYGMIQVEAQACGVPVISINEMGPKETILHNETGFLANVAETVELTEEWVYTHMGFEEDHKIAFPGAKVFAYRANVDELAQYLLKLLADKELREKMGVRARAHAVENFEYRKAAKKITDLARERLRLS</sequence>
<dbReference type="SUPFAM" id="SSF53756">
    <property type="entry name" value="UDP-Glycosyltransferase/glycogen phosphorylase"/>
    <property type="match status" value="1"/>
</dbReference>